<proteinExistence type="inferred from homology"/>
<dbReference type="InterPro" id="IPR003607">
    <property type="entry name" value="HD/PDEase_dom"/>
</dbReference>
<evidence type="ECO:0000256" key="7">
    <source>
        <dbReference type="PIRSR" id="PIRSR623088-3"/>
    </source>
</evidence>
<dbReference type="GO" id="GO:0004252">
    <property type="term" value="F:serine-type endopeptidase activity"/>
    <property type="evidence" value="ECO:0007669"/>
    <property type="project" value="InterPro"/>
</dbReference>
<evidence type="ECO:0000256" key="3">
    <source>
        <dbReference type="ARBA" id="ARBA00022723"/>
    </source>
</evidence>
<evidence type="ECO:0000256" key="1">
    <source>
        <dbReference type="ARBA" id="ARBA00007648"/>
    </source>
</evidence>
<evidence type="ECO:0000256" key="2">
    <source>
        <dbReference type="ARBA" id="ARBA00022535"/>
    </source>
</evidence>
<dbReference type="PROSITE" id="PS51845">
    <property type="entry name" value="PDEASE_I_2"/>
    <property type="match status" value="1"/>
</dbReference>
<feature type="domain" description="PDEase" evidence="10">
    <location>
        <begin position="513"/>
        <end position="837"/>
    </location>
</feature>
<evidence type="ECO:0000256" key="5">
    <source>
        <dbReference type="PIRSR" id="PIRSR623088-1"/>
    </source>
</evidence>
<dbReference type="PANTHER" id="PTHR11347">
    <property type="entry name" value="CYCLIC NUCLEOTIDE PHOSPHODIESTERASE"/>
    <property type="match status" value="1"/>
</dbReference>
<feature type="domain" description="Peptidase S1" evidence="9">
    <location>
        <begin position="945"/>
        <end position="1376"/>
    </location>
</feature>
<keyword evidence="12" id="KW-1185">Reference proteome</keyword>
<organism evidence="11 12">
    <name type="scientific">Orchesella cincta</name>
    <name type="common">Springtail</name>
    <name type="synonym">Podura cincta</name>
    <dbReference type="NCBI Taxonomy" id="48709"/>
    <lineage>
        <taxon>Eukaryota</taxon>
        <taxon>Metazoa</taxon>
        <taxon>Ecdysozoa</taxon>
        <taxon>Arthropoda</taxon>
        <taxon>Hexapoda</taxon>
        <taxon>Collembola</taxon>
        <taxon>Entomobryomorpha</taxon>
        <taxon>Entomobryoidea</taxon>
        <taxon>Orchesellidae</taxon>
        <taxon>Orchesellinae</taxon>
        <taxon>Orchesella</taxon>
    </lineage>
</organism>
<dbReference type="EMBL" id="LJIJ01000769">
    <property type="protein sequence ID" value="ODM94680.1"/>
    <property type="molecule type" value="Genomic_DNA"/>
</dbReference>
<comment type="cofactor">
    <cofactor evidence="8">
        <name>a divalent metal cation</name>
        <dbReference type="ChEBI" id="CHEBI:60240"/>
    </cofactor>
    <text evidence="8">Binds 2 divalent metal cations per subunit. Site 1 may preferentially bind zinc ions, while site 2 has a preference for magnesium and/or manganese ions.</text>
</comment>
<evidence type="ECO:0000256" key="8">
    <source>
        <dbReference type="RuleBase" id="RU363067"/>
    </source>
</evidence>
<sequence>MRIKASRSLVDSWLLAHSISQPPGIGPSALSGNGGVVTTLVAATGTIAASTVTVVHSSSSGDVSLQQPQKHNRKFWATTPVRKISAQEFEKGGLLKPMVTTTIDGTPTFLSPPTPVGSRCSLVDRKSREELQSLDERELLFELAKDICDELDPRVLTLKILQHVGVLVSADRASLFTVQGKKGCCNRFLVSCLFDVSSQSTLEDMEKKEEIRIPWGSGIVGYVAKSGVTVNIPDAYQDDRFNQDVDAKTGYKTRSLLCMAIKDKRGDCLGVAQVINKRNGLAFTRRDEVVFQNYLQFCAIGLGNAQLYQQSQLENKRNQVLLDLARMIFEEQSTIEHMVYRILTHTLSLMQCQRAQVLLVHEASKGTFSRVFDLDCNDLVDSDAETRRSPFEGRFPINVGISGFVATMGETVNISNVYEDSRFDPSVDTVSDFCHKNILCMPIKNSDGRIIGVIQLINKFDGLPFSMSDENFLEAFAIFCGMGIHNTRMYEKAITAMAKQRVTLEVLSYHATAPLEEAVCLSDAMIPSAQHFRLHAFDFDDEAMTDEDTYKACLRMFMDLDLVKRFNIEYDVLCRWLLSVKKNYRKVLYHNWRHSFNVSQMMFAVLTTTKLWQVLGDIECLGLLIACLSHDLDHRGTNNSFQIKASSALAQLYSTSTMERHHFDQALMILNSQGNQILSHLSSDEYSRVIRVVEDAIIATDLAVYFKNRGAFMELVDNESYDWTRDDHRDLLRGMLMTACDLAAITKPWDVERRIAELVASEFFEQGDLEKQTLNIVPIDMMNREKKDQLPAMQVAFIDSICAPVYEVFAKLSPKLSPLLEGVQINRHNWIQIISQGHILDLEPIKTIESSKMRLLSVVLVSVCLPGILGVDYGVAYAPAPQYSSYNPPAPQYNPAPYSSPPYYPTPQYAPTYQPVYTPTYYETYDTQVDYKEANSTRHCGILPTVHSQYGYVKDRVSFGQYPWQVQILDNYNNYKCAGGLISPRHVITSAYCVDNLDIYSLRVRVGDWDIQSDKNYQEVYKNYELTVCKKHPFYPIPGYYGYDASASYPVVILELYADVDLDQYPHVEPLCIPEYYYLSKSYTQEYSYSYGYGSQYGGGSPQPQPNAAQDKNEEGADKDLECIVLGHQESTLEKIEYQSSSPAPQYGYGYAPPYSYESYEYSRTPRRAKLHKIYSYTPQYSYGYGYTPKIDTWEAEYYYDACHADLGSPIFCLVEGKYEEEQYYAAYPPTPTYTPQYTPQYEPQYSSPPYYSPAPTYTPPYSPAPVYSSPPYYSPAPQYDYPKYKRYAQYSPAPPTYNPPYYSPAPVYSSPPYYEESYKYPIKYAEDLNREYRRAVLYGVVQYPTQCAYGYGSTGNKITATPAKELVAWIENVLHTPASCSSVPTASPRARRLSVLLSSDYKEIYKFHWIFFEAELLSALPSQGDRIMPPAPTTTKMLTASTNGTLLKSHDDFHLDDAVANGKSTAVNGSSQSNGAVKRTGGKQEVAAAGKELDMHGDAKVEIVTGETDQFFVHPPNLQLLRLAFMAATLGVGRQGWCANLLCGGKSHPTNGVGQLCVIAPKFPEHCRYS</sequence>
<dbReference type="InterPro" id="IPR002073">
    <property type="entry name" value="PDEase_catalytic_dom"/>
</dbReference>
<dbReference type="InterPro" id="IPR036971">
    <property type="entry name" value="PDEase_catalytic_dom_sf"/>
</dbReference>
<dbReference type="GO" id="GO:0046872">
    <property type="term" value="F:metal ion binding"/>
    <property type="evidence" value="ECO:0007669"/>
    <property type="project" value="UniProtKB-KW"/>
</dbReference>
<feature type="binding site" evidence="7">
    <location>
        <position position="741"/>
    </location>
    <ligand>
        <name>Zn(2+)</name>
        <dbReference type="ChEBI" id="CHEBI:29105"/>
        <label>1</label>
    </ligand>
</feature>
<dbReference type="Proteomes" id="UP000094527">
    <property type="component" value="Unassembled WGS sequence"/>
</dbReference>
<feature type="binding site" evidence="6">
    <location>
        <position position="631"/>
    </location>
    <ligand>
        <name>AMP</name>
        <dbReference type="ChEBI" id="CHEBI:456215"/>
    </ligand>
</feature>
<dbReference type="InterPro" id="IPR043504">
    <property type="entry name" value="Peptidase_S1_PA_chymotrypsin"/>
</dbReference>
<dbReference type="SMART" id="SM00020">
    <property type="entry name" value="Tryp_SPc"/>
    <property type="match status" value="1"/>
</dbReference>
<accession>A0A1D2MNL2</accession>
<feature type="binding site" evidence="6">
    <location>
        <position position="794"/>
    </location>
    <ligand>
        <name>AMP</name>
        <dbReference type="ChEBI" id="CHEBI:456215"/>
    </ligand>
</feature>
<keyword evidence="4 8" id="KW-0378">Hydrolase</keyword>
<evidence type="ECO:0000259" key="9">
    <source>
        <dbReference type="PROSITE" id="PS50240"/>
    </source>
</evidence>
<dbReference type="InterPro" id="IPR023088">
    <property type="entry name" value="PDEase"/>
</dbReference>
<feature type="binding site" evidence="7">
    <location>
        <position position="630"/>
    </location>
    <ligand>
        <name>Zn(2+)</name>
        <dbReference type="ChEBI" id="CHEBI:29105"/>
        <label>1</label>
    </ligand>
</feature>
<dbReference type="InterPro" id="IPR023174">
    <property type="entry name" value="PDEase_CS"/>
</dbReference>
<feature type="binding site" evidence="6">
    <location>
        <position position="741"/>
    </location>
    <ligand>
        <name>AMP</name>
        <dbReference type="ChEBI" id="CHEBI:456215"/>
    </ligand>
</feature>
<dbReference type="InterPro" id="IPR003018">
    <property type="entry name" value="GAF"/>
</dbReference>
<dbReference type="CDD" id="cd00077">
    <property type="entry name" value="HDc"/>
    <property type="match status" value="1"/>
</dbReference>
<dbReference type="InterPro" id="IPR009003">
    <property type="entry name" value="Peptidase_S1_PA"/>
</dbReference>
<dbReference type="Gene3D" id="1.10.1300.10">
    <property type="entry name" value="3'5'-cyclic nucleotide phosphodiesterase, catalytic domain"/>
    <property type="match status" value="1"/>
</dbReference>
<feature type="binding site" evidence="7">
    <location>
        <position position="631"/>
    </location>
    <ligand>
        <name>Zn(2+)</name>
        <dbReference type="ChEBI" id="CHEBI:29105"/>
        <label>2</label>
    </ligand>
</feature>
<dbReference type="Pfam" id="PF00089">
    <property type="entry name" value="Trypsin"/>
    <property type="match status" value="1"/>
</dbReference>
<feature type="binding site" evidence="6">
    <location>
        <begin position="590"/>
        <end position="594"/>
    </location>
    <ligand>
        <name>AMP</name>
        <dbReference type="ChEBI" id="CHEBI:456215"/>
    </ligand>
</feature>
<evidence type="ECO:0000313" key="11">
    <source>
        <dbReference type="EMBL" id="ODM94680.1"/>
    </source>
</evidence>
<reference evidence="11 12" key="1">
    <citation type="journal article" date="2016" name="Genome Biol. Evol.">
        <title>Gene Family Evolution Reflects Adaptation to Soil Environmental Stressors in the Genome of the Collembolan Orchesella cincta.</title>
        <authorList>
            <person name="Faddeeva-Vakhrusheva A."/>
            <person name="Derks M.F."/>
            <person name="Anvar S.Y."/>
            <person name="Agamennone V."/>
            <person name="Suring W."/>
            <person name="Smit S."/>
            <person name="van Straalen N.M."/>
            <person name="Roelofs D."/>
        </authorList>
    </citation>
    <scope>NUCLEOTIDE SEQUENCE [LARGE SCALE GENOMIC DNA]</scope>
    <source>
        <tissue evidence="11">Mixed pool</tissue>
    </source>
</reference>
<feature type="binding site" evidence="7">
    <location>
        <position position="631"/>
    </location>
    <ligand>
        <name>Zn(2+)</name>
        <dbReference type="ChEBI" id="CHEBI:29105"/>
        <label>1</label>
    </ligand>
</feature>
<keyword evidence="3 7" id="KW-0479">Metal-binding</keyword>
<comment type="similarity">
    <text evidence="1 8">Belongs to the cyclic nucleotide phosphodiesterase family.</text>
</comment>
<dbReference type="InterPro" id="IPR029016">
    <property type="entry name" value="GAF-like_dom_sf"/>
</dbReference>
<dbReference type="SUPFAM" id="SSF55781">
    <property type="entry name" value="GAF domain-like"/>
    <property type="match status" value="2"/>
</dbReference>
<dbReference type="Gene3D" id="2.40.10.10">
    <property type="entry name" value="Trypsin-like serine proteases"/>
    <property type="match status" value="1"/>
</dbReference>
<dbReference type="GO" id="GO:0004114">
    <property type="term" value="F:3',5'-cyclic-nucleotide phosphodiesterase activity"/>
    <property type="evidence" value="ECO:0007669"/>
    <property type="project" value="InterPro"/>
</dbReference>
<dbReference type="PRINTS" id="PR00387">
    <property type="entry name" value="PDIESTERASE1"/>
</dbReference>
<feature type="active site" description="Proton donor" evidence="5">
    <location>
        <position position="590"/>
    </location>
</feature>
<dbReference type="Pfam" id="PF00233">
    <property type="entry name" value="PDEase_I"/>
    <property type="match status" value="1"/>
</dbReference>
<dbReference type="PROSITE" id="PS00126">
    <property type="entry name" value="PDEASE_I_1"/>
    <property type="match status" value="1"/>
</dbReference>
<dbReference type="STRING" id="48709.A0A1D2MNL2"/>
<dbReference type="GO" id="GO:0007165">
    <property type="term" value="P:signal transduction"/>
    <property type="evidence" value="ECO:0007669"/>
    <property type="project" value="InterPro"/>
</dbReference>
<feature type="binding site" evidence="7">
    <location>
        <position position="594"/>
    </location>
    <ligand>
        <name>Zn(2+)</name>
        <dbReference type="ChEBI" id="CHEBI:29105"/>
        <label>1</label>
    </ligand>
</feature>
<comment type="caution">
    <text evidence="11">The sequence shown here is derived from an EMBL/GenBank/DDBJ whole genome shotgun (WGS) entry which is preliminary data.</text>
</comment>
<gene>
    <name evidence="11" type="ORF">Ocin01_12000</name>
</gene>
<dbReference type="SMART" id="SM00065">
    <property type="entry name" value="GAF"/>
    <property type="match status" value="2"/>
</dbReference>
<keyword evidence="2" id="KW-0140">cGMP</keyword>
<name>A0A1D2MNL2_ORCCI</name>
<evidence type="ECO:0000259" key="10">
    <source>
        <dbReference type="PROSITE" id="PS51845"/>
    </source>
</evidence>
<dbReference type="Pfam" id="PF01590">
    <property type="entry name" value="GAF"/>
    <property type="match status" value="2"/>
</dbReference>
<dbReference type="SUPFAM" id="SSF50494">
    <property type="entry name" value="Trypsin-like serine proteases"/>
    <property type="match status" value="1"/>
</dbReference>
<dbReference type="PROSITE" id="PS50240">
    <property type="entry name" value="TRYPSIN_DOM"/>
    <property type="match status" value="1"/>
</dbReference>
<dbReference type="SMART" id="SM00471">
    <property type="entry name" value="HDc"/>
    <property type="match status" value="1"/>
</dbReference>
<dbReference type="EC" id="3.1.4.-" evidence="8"/>
<dbReference type="InterPro" id="IPR001254">
    <property type="entry name" value="Trypsin_dom"/>
</dbReference>
<dbReference type="FunFam" id="3.30.450.40:FF:000032">
    <property type="entry name" value="Phosphodiesterase"/>
    <property type="match status" value="1"/>
</dbReference>
<evidence type="ECO:0000313" key="12">
    <source>
        <dbReference type="Proteomes" id="UP000094527"/>
    </source>
</evidence>
<dbReference type="GO" id="GO:0006508">
    <property type="term" value="P:proteolysis"/>
    <property type="evidence" value="ECO:0007669"/>
    <property type="project" value="InterPro"/>
</dbReference>
<dbReference type="SUPFAM" id="SSF109604">
    <property type="entry name" value="HD-domain/PDEase-like"/>
    <property type="match status" value="1"/>
</dbReference>
<evidence type="ECO:0000256" key="4">
    <source>
        <dbReference type="ARBA" id="ARBA00022801"/>
    </source>
</evidence>
<protein>
    <recommendedName>
        <fullName evidence="8">Phosphodiesterase</fullName>
        <ecNumber evidence="8">3.1.4.-</ecNumber>
    </recommendedName>
</protein>
<dbReference type="Gene3D" id="3.30.450.40">
    <property type="match status" value="2"/>
</dbReference>
<evidence type="ECO:0000256" key="6">
    <source>
        <dbReference type="PIRSR" id="PIRSR623088-2"/>
    </source>
</evidence>
<dbReference type="OrthoDB" id="74705at2759"/>
<dbReference type="FunFam" id="1.10.1300.10:FF:000003">
    <property type="entry name" value="Phosphodiesterase"/>
    <property type="match status" value="1"/>
</dbReference>